<evidence type="ECO:0000256" key="1">
    <source>
        <dbReference type="SAM" id="MobiDB-lite"/>
    </source>
</evidence>
<comment type="caution">
    <text evidence="2">The sequence shown here is derived from an EMBL/GenBank/DDBJ whole genome shotgun (WGS) entry which is preliminary data.</text>
</comment>
<feature type="non-terminal residue" evidence="2">
    <location>
        <position position="87"/>
    </location>
</feature>
<dbReference type="Proteomes" id="UP001497497">
    <property type="component" value="Unassembled WGS sequence"/>
</dbReference>
<keyword evidence="3" id="KW-1185">Reference proteome</keyword>
<proteinExistence type="predicted"/>
<feature type="non-terminal residue" evidence="2">
    <location>
        <position position="1"/>
    </location>
</feature>
<dbReference type="AlphaFoldDB" id="A0AAV2H1R4"/>
<evidence type="ECO:0000313" key="3">
    <source>
        <dbReference type="Proteomes" id="UP001497497"/>
    </source>
</evidence>
<organism evidence="2 3">
    <name type="scientific">Lymnaea stagnalis</name>
    <name type="common">Great pond snail</name>
    <name type="synonym">Helix stagnalis</name>
    <dbReference type="NCBI Taxonomy" id="6523"/>
    <lineage>
        <taxon>Eukaryota</taxon>
        <taxon>Metazoa</taxon>
        <taxon>Spiralia</taxon>
        <taxon>Lophotrochozoa</taxon>
        <taxon>Mollusca</taxon>
        <taxon>Gastropoda</taxon>
        <taxon>Heterobranchia</taxon>
        <taxon>Euthyneura</taxon>
        <taxon>Panpulmonata</taxon>
        <taxon>Hygrophila</taxon>
        <taxon>Lymnaeoidea</taxon>
        <taxon>Lymnaeidae</taxon>
        <taxon>Lymnaea</taxon>
    </lineage>
</organism>
<protein>
    <submittedName>
        <fullName evidence="2">Uncharacterized protein</fullName>
    </submittedName>
</protein>
<sequence>CVRCNTLDRKGPGFKKKKITVKKMQAILKCLSCRCGEDSGSSDNNNKGKGFSELEDKGKPVESADNKSGLNVRQVFSLKQSWKAVMR</sequence>
<feature type="compositionally biased region" description="Basic and acidic residues" evidence="1">
    <location>
        <begin position="50"/>
        <end position="65"/>
    </location>
</feature>
<accession>A0AAV2H1R4</accession>
<name>A0AAV2H1R4_LYMST</name>
<reference evidence="2 3" key="1">
    <citation type="submission" date="2024-04" db="EMBL/GenBank/DDBJ databases">
        <authorList>
            <consortium name="Genoscope - CEA"/>
            <person name="William W."/>
        </authorList>
    </citation>
    <scope>NUCLEOTIDE SEQUENCE [LARGE SCALE GENOMIC DNA]</scope>
</reference>
<gene>
    <name evidence="2" type="ORF">GSLYS_00000361001</name>
</gene>
<dbReference type="EMBL" id="CAXITT010000003">
    <property type="protein sequence ID" value="CAL1526184.1"/>
    <property type="molecule type" value="Genomic_DNA"/>
</dbReference>
<feature type="region of interest" description="Disordered" evidence="1">
    <location>
        <begin position="36"/>
        <end position="66"/>
    </location>
</feature>
<evidence type="ECO:0000313" key="2">
    <source>
        <dbReference type="EMBL" id="CAL1526184.1"/>
    </source>
</evidence>